<keyword evidence="2" id="KW-1185">Reference proteome</keyword>
<name>A0AAE1B3K8_9GAST</name>
<dbReference type="AlphaFoldDB" id="A0AAE1B3K8"/>
<sequence>MVVSVIWSFPGPSGLSDKVPYNHVSSSRYSARWKLSSADIESVGSITLHIFSGLGQIGRKSSRAVSAEGTGPALGGTLGGAGAGSVWRDYTGRLEKHLSSLEAGLRPSSGLGQRLFSWTSCLNYRWSPVPGGVWSGDLGERWCINSLRNSYVELQVEVPTPRESSL</sequence>
<proteinExistence type="predicted"/>
<evidence type="ECO:0000313" key="2">
    <source>
        <dbReference type="Proteomes" id="UP001283361"/>
    </source>
</evidence>
<reference evidence="1" key="1">
    <citation type="journal article" date="2023" name="G3 (Bethesda)">
        <title>A reference genome for the long-term kleptoplast-retaining sea slug Elysia crispata morphotype clarki.</title>
        <authorList>
            <person name="Eastman K.E."/>
            <person name="Pendleton A.L."/>
            <person name="Shaikh M.A."/>
            <person name="Suttiyut T."/>
            <person name="Ogas R."/>
            <person name="Tomko P."/>
            <person name="Gavelis G."/>
            <person name="Widhalm J.R."/>
            <person name="Wisecaver J.H."/>
        </authorList>
    </citation>
    <scope>NUCLEOTIDE SEQUENCE</scope>
    <source>
        <strain evidence="1">ECLA1</strain>
    </source>
</reference>
<accession>A0AAE1B3K8</accession>
<dbReference type="Proteomes" id="UP001283361">
    <property type="component" value="Unassembled WGS sequence"/>
</dbReference>
<comment type="caution">
    <text evidence="1">The sequence shown here is derived from an EMBL/GenBank/DDBJ whole genome shotgun (WGS) entry which is preliminary data.</text>
</comment>
<organism evidence="1 2">
    <name type="scientific">Elysia crispata</name>
    <name type="common">lettuce slug</name>
    <dbReference type="NCBI Taxonomy" id="231223"/>
    <lineage>
        <taxon>Eukaryota</taxon>
        <taxon>Metazoa</taxon>
        <taxon>Spiralia</taxon>
        <taxon>Lophotrochozoa</taxon>
        <taxon>Mollusca</taxon>
        <taxon>Gastropoda</taxon>
        <taxon>Heterobranchia</taxon>
        <taxon>Euthyneura</taxon>
        <taxon>Panpulmonata</taxon>
        <taxon>Sacoglossa</taxon>
        <taxon>Placobranchoidea</taxon>
        <taxon>Plakobranchidae</taxon>
        <taxon>Elysia</taxon>
    </lineage>
</organism>
<evidence type="ECO:0000313" key="1">
    <source>
        <dbReference type="EMBL" id="KAK3799025.1"/>
    </source>
</evidence>
<protein>
    <submittedName>
        <fullName evidence="1">Uncharacterized protein</fullName>
    </submittedName>
</protein>
<dbReference type="EMBL" id="JAWDGP010000598">
    <property type="protein sequence ID" value="KAK3799025.1"/>
    <property type="molecule type" value="Genomic_DNA"/>
</dbReference>
<gene>
    <name evidence="1" type="ORF">RRG08_048096</name>
</gene>